<dbReference type="PANTHER" id="PTHR28627">
    <property type="entry name" value="CYTOCHROME C OXIDASE ASSEMBLY FACTOR 5"/>
    <property type="match status" value="1"/>
</dbReference>
<dbReference type="PANTHER" id="PTHR28627:SF1">
    <property type="entry name" value="CYTOCHROME C OXIDASE ASSEMBLY FACTOR 5"/>
    <property type="match status" value="1"/>
</dbReference>
<keyword evidence="2" id="KW-1015">Disulfide bond</keyword>
<dbReference type="GO" id="GO:0005739">
    <property type="term" value="C:mitochondrion"/>
    <property type="evidence" value="ECO:0007669"/>
    <property type="project" value="TreeGrafter"/>
</dbReference>
<name>A0A1R4AAP8_BABMR</name>
<evidence type="ECO:0000313" key="4">
    <source>
        <dbReference type="Proteomes" id="UP000002899"/>
    </source>
</evidence>
<dbReference type="AlphaFoldDB" id="A0A1R4AAP8"/>
<organism evidence="3 4">
    <name type="scientific">Babesia microti (strain RI)</name>
    <dbReference type="NCBI Taxonomy" id="1133968"/>
    <lineage>
        <taxon>Eukaryota</taxon>
        <taxon>Sar</taxon>
        <taxon>Alveolata</taxon>
        <taxon>Apicomplexa</taxon>
        <taxon>Aconoidasida</taxon>
        <taxon>Piroplasmida</taxon>
        <taxon>Babesiidae</taxon>
        <taxon>Babesia</taxon>
    </lineage>
</organism>
<dbReference type="Pfam" id="PF10203">
    <property type="entry name" value="Pet191_N"/>
    <property type="match status" value="1"/>
</dbReference>
<dbReference type="GeneID" id="33043662"/>
<dbReference type="RefSeq" id="XP_021338267.1">
    <property type="nucleotide sequence ID" value="XM_021481648.1"/>
</dbReference>
<dbReference type="InterPro" id="IPR018793">
    <property type="entry name" value="Cyt_c_oxidase_assmbl_Pet191"/>
</dbReference>
<dbReference type="Proteomes" id="UP000002899">
    <property type="component" value="Chromosome II"/>
</dbReference>
<protein>
    <submittedName>
        <fullName evidence="3">Cytochrome c oxidase assembly protein, putative</fullName>
    </submittedName>
</protein>
<comment type="similarity">
    <text evidence="1">Belongs to the PET191 family.</text>
</comment>
<evidence type="ECO:0000313" key="3">
    <source>
        <dbReference type="EMBL" id="SJK86071.1"/>
    </source>
</evidence>
<dbReference type="EMBL" id="FO082872">
    <property type="protein sequence ID" value="SJK86071.1"/>
    <property type="molecule type" value="Genomic_DNA"/>
</dbReference>
<sequence length="85" mass="9727">MALSVSADKPHRKASNSCASVYDEMVTCYQESPCFKELNRPFMDCLSNLRPQEVGEECLVLRKAYAQCRRNILKGQYRVMGNPYS</sequence>
<reference evidence="3 4" key="1">
    <citation type="journal article" date="2012" name="Nucleic Acids Res.">
        <title>Sequencing of the smallest Apicomplexan genome from the human pathogen Babesia microti.</title>
        <authorList>
            <person name="Cornillot E."/>
            <person name="Hadj-Kaddour K."/>
            <person name="Dassouli A."/>
            <person name="Noel B."/>
            <person name="Ranwez V."/>
            <person name="Vacherie B."/>
            <person name="Augagneur Y."/>
            <person name="Bres V."/>
            <person name="Duclos A."/>
            <person name="Randazzo S."/>
            <person name="Carcy B."/>
            <person name="Debierre-Grockiego F."/>
            <person name="Delbecq S."/>
            <person name="Moubri-Menage K."/>
            <person name="Shams-Eldin H."/>
            <person name="Usmani-Brown S."/>
            <person name="Bringaud F."/>
            <person name="Wincker P."/>
            <person name="Vivares C.P."/>
            <person name="Schwarz R.T."/>
            <person name="Schetters T.P."/>
            <person name="Krause P.J."/>
            <person name="Gorenflot A."/>
            <person name="Berry V."/>
            <person name="Barbe V."/>
            <person name="Ben Mamoun C."/>
        </authorList>
    </citation>
    <scope>NUCLEOTIDE SEQUENCE [LARGE SCALE GENOMIC DNA]</scope>
    <source>
        <strain evidence="3 4">RI</strain>
    </source>
</reference>
<dbReference type="OrthoDB" id="340921at2759"/>
<evidence type="ECO:0000256" key="1">
    <source>
        <dbReference type="ARBA" id="ARBA00007785"/>
    </source>
</evidence>
<evidence type="ECO:0000256" key="2">
    <source>
        <dbReference type="ARBA" id="ARBA00023157"/>
    </source>
</evidence>
<accession>A0A1R4AAP8</accession>
<proteinExistence type="inferred from homology"/>
<reference evidence="3 4" key="3">
    <citation type="journal article" date="2016" name="Sci. Rep.">
        <title>Genome-wide diversity and gene expression profiling of Babesia microti isolates identify polymorphic genes that mediate host-pathogen interactions.</title>
        <authorList>
            <person name="Silva J.C."/>
            <person name="Cornillot E."/>
            <person name="McCracken C."/>
            <person name="Usmani-Brown S."/>
            <person name="Dwivedi A."/>
            <person name="Ifeonu O.O."/>
            <person name="Crabtree J."/>
            <person name="Gotia H.T."/>
            <person name="Virji A.Z."/>
            <person name="Reynes C."/>
            <person name="Colinge J."/>
            <person name="Kumar V."/>
            <person name="Lawres L."/>
            <person name="Pazzi J.E."/>
            <person name="Pablo J.V."/>
            <person name="Hung C."/>
            <person name="Brancato J."/>
            <person name="Kumari P."/>
            <person name="Orvis J."/>
            <person name="Tretina K."/>
            <person name="Chibucos M."/>
            <person name="Ott S."/>
            <person name="Sadzewicz L."/>
            <person name="Sengamalay N."/>
            <person name="Shetty A.C."/>
            <person name="Su Q."/>
            <person name="Tallon L."/>
            <person name="Fraser C.M."/>
            <person name="Frutos R."/>
            <person name="Molina D.M."/>
            <person name="Krause P.J."/>
            <person name="Ben Mamoun C."/>
        </authorList>
    </citation>
    <scope>NUCLEOTIDE SEQUENCE [LARGE SCALE GENOMIC DNA]</scope>
    <source>
        <strain evidence="3 4">RI</strain>
    </source>
</reference>
<gene>
    <name evidence="3" type="ORF">BMR1_02g03022</name>
</gene>
<dbReference type="VEuPathDB" id="PiroplasmaDB:BMR1_02g03022"/>
<reference evidence="3 4" key="2">
    <citation type="journal article" date="2013" name="PLoS ONE">
        <title>Whole genome mapping and re-organization of the nuclear and mitochondrial genomes of Babesia microti isolates.</title>
        <authorList>
            <person name="Cornillot E."/>
            <person name="Dassouli A."/>
            <person name="Garg A."/>
            <person name="Pachikara N."/>
            <person name="Randazzo S."/>
            <person name="Depoix D."/>
            <person name="Carcy B."/>
            <person name="Delbecq S."/>
            <person name="Frutos R."/>
            <person name="Silva J.C."/>
            <person name="Sutton R."/>
            <person name="Krause P.J."/>
            <person name="Mamoun C.B."/>
        </authorList>
    </citation>
    <scope>NUCLEOTIDE SEQUENCE [LARGE SCALE GENOMIC DNA]</scope>
    <source>
        <strain evidence="3 4">RI</strain>
    </source>
</reference>
<keyword evidence="4" id="KW-1185">Reference proteome</keyword>
<dbReference type="GO" id="GO:0033617">
    <property type="term" value="P:mitochondrial respiratory chain complex IV assembly"/>
    <property type="evidence" value="ECO:0007669"/>
    <property type="project" value="TreeGrafter"/>
</dbReference>
<dbReference type="KEGG" id="bmic:BMR1_02g03022"/>